<dbReference type="RefSeq" id="XP_051448200.1">
    <property type="nucleotide sequence ID" value="XM_051586254.1"/>
</dbReference>
<feature type="repeat" description="WD" evidence="3">
    <location>
        <begin position="121"/>
        <end position="154"/>
    </location>
</feature>
<evidence type="ECO:0008006" key="7">
    <source>
        <dbReference type="Google" id="ProtNLM"/>
    </source>
</evidence>
<evidence type="ECO:0000313" key="5">
    <source>
        <dbReference type="EMBL" id="KAI8583196.1"/>
    </source>
</evidence>
<evidence type="ECO:0000256" key="3">
    <source>
        <dbReference type="PROSITE-ProRule" id="PRU00221"/>
    </source>
</evidence>
<dbReference type="Gene3D" id="2.130.10.10">
    <property type="entry name" value="YVTN repeat-like/Quinoprotein amine dehydrogenase"/>
    <property type="match status" value="1"/>
</dbReference>
<organism evidence="5 6">
    <name type="scientific">Umbelopsis ramanniana AG</name>
    <dbReference type="NCBI Taxonomy" id="1314678"/>
    <lineage>
        <taxon>Eukaryota</taxon>
        <taxon>Fungi</taxon>
        <taxon>Fungi incertae sedis</taxon>
        <taxon>Mucoromycota</taxon>
        <taxon>Mucoromycotina</taxon>
        <taxon>Umbelopsidomycetes</taxon>
        <taxon>Umbelopsidales</taxon>
        <taxon>Umbelopsidaceae</taxon>
        <taxon>Umbelopsis</taxon>
    </lineage>
</organism>
<accession>A0AAD5EHV6</accession>
<dbReference type="InterPro" id="IPR020472">
    <property type="entry name" value="WD40_PAC1"/>
</dbReference>
<reference evidence="5" key="1">
    <citation type="submission" date="2021-06" db="EMBL/GenBank/DDBJ databases">
        <authorList>
            <consortium name="DOE Joint Genome Institute"/>
            <person name="Mondo S.J."/>
            <person name="Amses K.R."/>
            <person name="Simmons D.R."/>
            <person name="Longcore J.E."/>
            <person name="Seto K."/>
            <person name="Alves G.H."/>
            <person name="Bonds A.E."/>
            <person name="Quandt C.A."/>
            <person name="Davis W.J."/>
            <person name="Chang Y."/>
            <person name="Letcher P.M."/>
            <person name="Powell M.J."/>
            <person name="Kuo A."/>
            <person name="Labutti K."/>
            <person name="Pangilinan J."/>
            <person name="Andreopoulos W."/>
            <person name="Tritt A."/>
            <person name="Riley R."/>
            <person name="Hundley H."/>
            <person name="Johnson J."/>
            <person name="Lipzen A."/>
            <person name="Barry K."/>
            <person name="Berbee M.L."/>
            <person name="Buchler N.E."/>
            <person name="Grigoriev I.V."/>
            <person name="Spatafora J.W."/>
            <person name="Stajich J.E."/>
            <person name="James T.Y."/>
        </authorList>
    </citation>
    <scope>NUCLEOTIDE SEQUENCE</scope>
    <source>
        <strain evidence="5">AG</strain>
    </source>
</reference>
<dbReference type="InterPro" id="IPR036322">
    <property type="entry name" value="WD40_repeat_dom_sf"/>
</dbReference>
<sequence length="633" mass="69958">MNKLGTKKDRNKSTAGGVSESIASEDSDASSVSTAEGRPSVESQKSHGRSVITTVSSRNVGAAPHGQPIVKTRSKIKPNKVFSRMIFAQTLATSQNDEANGDYVNNSNPVTSAVDDDSLAPEEPAGAVWVLKFSKDGRYLASGGQDCVLRVWQVIGDDSHDSQQTEDETTKGVPVEESIKVFEDSPVHEYEGHQADILDISWSKNNFLLSSSMDKTVRLWHITRKECLCVFQHLDVVTSITFHPRDDRFFLSGSLDCKLRLWNIPEKKVAYWNEVPDSNMVTAVGFTQDGKIAVAGSYIGSCFFYETEGLKYNTQITLDSNKSRNSKKTRKITGIESMPGMPPGEEKLLITSNDSRIRLINLKDKGLVAKYKGLENPSMQIRATFSDDGRQIICGSEDKNIFLWETEQAGFSPFHYLQDSRYKTAATLGHFGEHLVQTAVNSTHHNGQPTRVSGWLKRGGEKVKEKLKGGYEYFEGHHQVVTAAIFAPTRTRQLVARTGRDTIYNNTVIPDEPSKLAATEPNLNRSASNASNLATQAELEAEENEQARKNALNYTYPNGQIIVSADNVGVIKVWRVDCGDYASNHITPTNTKQEHVVGNSVPLQQYASNSTDNTVKSTTFSKRGFSSIFGKHK</sequence>
<dbReference type="PANTHER" id="PTHR14221">
    <property type="entry name" value="WD REPEAT DOMAIN 44"/>
    <property type="match status" value="1"/>
</dbReference>
<feature type="compositionally biased region" description="Basic and acidic residues" evidence="4">
    <location>
        <begin position="1"/>
        <end position="12"/>
    </location>
</feature>
<evidence type="ECO:0000256" key="2">
    <source>
        <dbReference type="ARBA" id="ARBA00022737"/>
    </source>
</evidence>
<dbReference type="SUPFAM" id="SSF50978">
    <property type="entry name" value="WD40 repeat-like"/>
    <property type="match status" value="1"/>
</dbReference>
<evidence type="ECO:0000256" key="4">
    <source>
        <dbReference type="SAM" id="MobiDB-lite"/>
    </source>
</evidence>
<evidence type="ECO:0000256" key="1">
    <source>
        <dbReference type="ARBA" id="ARBA00022574"/>
    </source>
</evidence>
<dbReference type="PRINTS" id="PR00320">
    <property type="entry name" value="GPROTEINBRPT"/>
</dbReference>
<feature type="repeat" description="WD" evidence="3">
    <location>
        <begin position="230"/>
        <end position="264"/>
    </location>
</feature>
<dbReference type="PROSITE" id="PS50294">
    <property type="entry name" value="WD_REPEATS_REGION"/>
    <property type="match status" value="2"/>
</dbReference>
<dbReference type="GeneID" id="75911602"/>
<feature type="region of interest" description="Disordered" evidence="4">
    <location>
        <begin position="1"/>
        <end position="72"/>
    </location>
</feature>
<dbReference type="InterPro" id="IPR015943">
    <property type="entry name" value="WD40/YVTN_repeat-like_dom_sf"/>
</dbReference>
<dbReference type="InterPro" id="IPR001680">
    <property type="entry name" value="WD40_rpt"/>
</dbReference>
<name>A0AAD5EHV6_UMBRA</name>
<reference evidence="5" key="2">
    <citation type="journal article" date="2022" name="Proc. Natl. Acad. Sci. U.S.A.">
        <title>Diploid-dominant life cycles characterize the early evolution of Fungi.</title>
        <authorList>
            <person name="Amses K.R."/>
            <person name="Simmons D.R."/>
            <person name="Longcore J.E."/>
            <person name="Mondo S.J."/>
            <person name="Seto K."/>
            <person name="Jeronimo G.H."/>
            <person name="Bonds A.E."/>
            <person name="Quandt C.A."/>
            <person name="Davis W.J."/>
            <person name="Chang Y."/>
            <person name="Federici B.A."/>
            <person name="Kuo A."/>
            <person name="LaButti K."/>
            <person name="Pangilinan J."/>
            <person name="Andreopoulos W."/>
            <person name="Tritt A."/>
            <person name="Riley R."/>
            <person name="Hundley H."/>
            <person name="Johnson J."/>
            <person name="Lipzen A."/>
            <person name="Barry K."/>
            <person name="Lang B.F."/>
            <person name="Cuomo C.A."/>
            <person name="Buchler N.E."/>
            <person name="Grigoriev I.V."/>
            <person name="Spatafora J.W."/>
            <person name="Stajich J.E."/>
            <person name="James T.Y."/>
        </authorList>
    </citation>
    <scope>NUCLEOTIDE SEQUENCE</scope>
    <source>
        <strain evidence="5">AG</strain>
    </source>
</reference>
<keyword evidence="2" id="KW-0677">Repeat</keyword>
<dbReference type="EMBL" id="MU620897">
    <property type="protein sequence ID" value="KAI8583196.1"/>
    <property type="molecule type" value="Genomic_DNA"/>
</dbReference>
<feature type="repeat" description="WD" evidence="3">
    <location>
        <begin position="190"/>
        <end position="230"/>
    </location>
</feature>
<keyword evidence="1 3" id="KW-0853">WD repeat</keyword>
<protein>
    <recommendedName>
        <fullName evidence="7">WD40 repeat-like protein</fullName>
    </recommendedName>
</protein>
<gene>
    <name evidence="5" type="ORF">K450DRAFT_224669</name>
</gene>
<keyword evidence="6" id="KW-1185">Reference proteome</keyword>
<evidence type="ECO:0000313" key="6">
    <source>
        <dbReference type="Proteomes" id="UP001206595"/>
    </source>
</evidence>
<dbReference type="InterPro" id="IPR040324">
    <property type="entry name" value="WDR44/Dgr2"/>
</dbReference>
<comment type="caution">
    <text evidence="5">The sequence shown here is derived from an EMBL/GenBank/DDBJ whole genome shotgun (WGS) entry which is preliminary data.</text>
</comment>
<dbReference type="PROSITE" id="PS50082">
    <property type="entry name" value="WD_REPEATS_2"/>
    <property type="match status" value="3"/>
</dbReference>
<dbReference type="SMART" id="SM00320">
    <property type="entry name" value="WD40"/>
    <property type="match status" value="5"/>
</dbReference>
<dbReference type="Pfam" id="PF00400">
    <property type="entry name" value="WD40"/>
    <property type="match status" value="4"/>
</dbReference>
<proteinExistence type="predicted"/>
<dbReference type="Proteomes" id="UP001206595">
    <property type="component" value="Unassembled WGS sequence"/>
</dbReference>
<dbReference type="PANTHER" id="PTHR14221:SF0">
    <property type="entry name" value="WD REPEAT-CONTAINING PROTEIN 44"/>
    <property type="match status" value="1"/>
</dbReference>
<dbReference type="AlphaFoldDB" id="A0AAD5EHV6"/>